<organism evidence="9 10">
    <name type="scientific">Zwartia hollandica</name>
    <dbReference type="NCBI Taxonomy" id="324606"/>
    <lineage>
        <taxon>Bacteria</taxon>
        <taxon>Pseudomonadati</taxon>
        <taxon>Pseudomonadota</taxon>
        <taxon>Betaproteobacteria</taxon>
        <taxon>Burkholderiales</taxon>
        <taxon>Alcaligenaceae</taxon>
        <taxon>Zwartia</taxon>
    </lineage>
</organism>
<name>A0A953T8J7_9BURK</name>
<dbReference type="GO" id="GO:0020037">
    <property type="term" value="F:heme binding"/>
    <property type="evidence" value="ECO:0007669"/>
    <property type="project" value="InterPro"/>
</dbReference>
<dbReference type="Gene3D" id="1.10.760.10">
    <property type="entry name" value="Cytochrome c-like domain"/>
    <property type="match status" value="1"/>
</dbReference>
<dbReference type="EMBL" id="JAHXRI010000010">
    <property type="protein sequence ID" value="MBZ1351799.1"/>
    <property type="molecule type" value="Genomic_DNA"/>
</dbReference>
<comment type="PTM">
    <text evidence="6">Binds 1 heme c group covalently per subunit.</text>
</comment>
<evidence type="ECO:0000256" key="3">
    <source>
        <dbReference type="ARBA" id="ARBA00022723"/>
    </source>
</evidence>
<evidence type="ECO:0000256" key="7">
    <source>
        <dbReference type="SAM" id="SignalP"/>
    </source>
</evidence>
<dbReference type="InterPro" id="IPR036909">
    <property type="entry name" value="Cyt_c-like_dom_sf"/>
</dbReference>
<comment type="caution">
    <text evidence="9">The sequence shown here is derived from an EMBL/GenBank/DDBJ whole genome shotgun (WGS) entry which is preliminary data.</text>
</comment>
<evidence type="ECO:0000256" key="5">
    <source>
        <dbReference type="ARBA" id="ARBA00023004"/>
    </source>
</evidence>
<dbReference type="RefSeq" id="WP_259662179.1">
    <property type="nucleotide sequence ID" value="NZ_JAHXRI010000010.1"/>
</dbReference>
<dbReference type="PROSITE" id="PS51007">
    <property type="entry name" value="CYTC"/>
    <property type="match status" value="1"/>
</dbReference>
<keyword evidence="1" id="KW-0813">Transport</keyword>
<feature type="binding site" description="covalent" evidence="6">
    <location>
        <position position="91"/>
    </location>
    <ligand>
        <name>heme c</name>
        <dbReference type="ChEBI" id="CHEBI:61717"/>
    </ligand>
</feature>
<dbReference type="GO" id="GO:0009055">
    <property type="term" value="F:electron transfer activity"/>
    <property type="evidence" value="ECO:0007669"/>
    <property type="project" value="InterPro"/>
</dbReference>
<protein>
    <submittedName>
        <fullName evidence="9">C-type cytochrome</fullName>
    </submittedName>
</protein>
<reference evidence="9" key="1">
    <citation type="submission" date="2021-07" db="EMBL/GenBank/DDBJ databases">
        <title>New genus and species of the family Alcaligenaceae.</title>
        <authorList>
            <person name="Hahn M.W."/>
        </authorList>
    </citation>
    <scope>NUCLEOTIDE SEQUENCE</scope>
    <source>
        <strain evidence="9">LF4-65</strain>
    </source>
</reference>
<keyword evidence="10" id="KW-1185">Reference proteome</keyword>
<evidence type="ECO:0000256" key="4">
    <source>
        <dbReference type="ARBA" id="ARBA00022982"/>
    </source>
</evidence>
<sequence>MAAQRRGWRAICASLGLGLLYAGFAHAQATPDGLALAKAKTCMGCHQVDAKRVGPSFTAIAQRYAGQANAEEYLSTAIRKGGKGRWGAVPMPAQSQVNEQDAQRLAQWIISLRP</sequence>
<dbReference type="Pfam" id="PF00034">
    <property type="entry name" value="Cytochrom_C"/>
    <property type="match status" value="1"/>
</dbReference>
<keyword evidence="4" id="KW-0249">Electron transport</keyword>
<keyword evidence="7" id="KW-0732">Signal</keyword>
<dbReference type="InterPro" id="IPR009056">
    <property type="entry name" value="Cyt_c-like_dom"/>
</dbReference>
<feature type="signal peptide" evidence="7">
    <location>
        <begin position="1"/>
        <end position="27"/>
    </location>
</feature>
<proteinExistence type="predicted"/>
<evidence type="ECO:0000256" key="1">
    <source>
        <dbReference type="ARBA" id="ARBA00022448"/>
    </source>
</evidence>
<feature type="chain" id="PRO_5037177731" evidence="7">
    <location>
        <begin position="28"/>
        <end position="114"/>
    </location>
</feature>
<keyword evidence="5 6" id="KW-0408">Iron</keyword>
<evidence type="ECO:0000256" key="6">
    <source>
        <dbReference type="PIRSR" id="PIRSR602324-1"/>
    </source>
</evidence>
<keyword evidence="2 6" id="KW-0349">Heme</keyword>
<dbReference type="AlphaFoldDB" id="A0A953T8J7"/>
<accession>A0A953T8J7</accession>
<dbReference type="Proteomes" id="UP000739565">
    <property type="component" value="Unassembled WGS sequence"/>
</dbReference>
<keyword evidence="3 6" id="KW-0479">Metal-binding</keyword>
<evidence type="ECO:0000313" key="10">
    <source>
        <dbReference type="Proteomes" id="UP000739565"/>
    </source>
</evidence>
<dbReference type="SUPFAM" id="SSF46626">
    <property type="entry name" value="Cytochrome c"/>
    <property type="match status" value="1"/>
</dbReference>
<evidence type="ECO:0000259" key="8">
    <source>
        <dbReference type="PROSITE" id="PS51007"/>
    </source>
</evidence>
<feature type="binding site" description="covalent" evidence="6">
    <location>
        <position position="42"/>
    </location>
    <ligand>
        <name>heme c</name>
        <dbReference type="ChEBI" id="CHEBI:61717"/>
    </ligand>
</feature>
<feature type="binding site" description="covalent" evidence="6">
    <location>
        <position position="46"/>
    </location>
    <ligand>
        <name>heme c</name>
        <dbReference type="ChEBI" id="CHEBI:61717"/>
    </ligand>
</feature>
<feature type="domain" description="Cytochrome c" evidence="8">
    <location>
        <begin position="28"/>
        <end position="113"/>
    </location>
</feature>
<dbReference type="PRINTS" id="PR00606">
    <property type="entry name" value="CYTCHROMECID"/>
</dbReference>
<evidence type="ECO:0000313" key="9">
    <source>
        <dbReference type="EMBL" id="MBZ1351799.1"/>
    </source>
</evidence>
<dbReference type="GO" id="GO:0005506">
    <property type="term" value="F:iron ion binding"/>
    <property type="evidence" value="ECO:0007669"/>
    <property type="project" value="InterPro"/>
</dbReference>
<gene>
    <name evidence="9" type="ORF">KZZ10_14235</name>
</gene>
<evidence type="ECO:0000256" key="2">
    <source>
        <dbReference type="ARBA" id="ARBA00022617"/>
    </source>
</evidence>
<dbReference type="InterPro" id="IPR002324">
    <property type="entry name" value="Cyt_c_ID"/>
</dbReference>